<dbReference type="GO" id="GO:0016757">
    <property type="term" value="F:glycosyltransferase activity"/>
    <property type="evidence" value="ECO:0007669"/>
    <property type="project" value="UniProtKB-KW"/>
</dbReference>
<proteinExistence type="predicted"/>
<dbReference type="RefSeq" id="WP_119795978.1">
    <property type="nucleotide sequence ID" value="NZ_QYZD01000033.1"/>
</dbReference>
<dbReference type="Gene3D" id="2.70.98.40">
    <property type="entry name" value="Glycoside hydrolase, family 65, N-terminal domain"/>
    <property type="match status" value="1"/>
</dbReference>
<dbReference type="InterPro" id="IPR012341">
    <property type="entry name" value="6hp_glycosidase-like_sf"/>
</dbReference>
<evidence type="ECO:0000259" key="4">
    <source>
        <dbReference type="Pfam" id="PF21250"/>
    </source>
</evidence>
<keyword evidence="1" id="KW-0328">Glycosyltransferase</keyword>
<evidence type="ECO:0000259" key="3">
    <source>
        <dbReference type="Pfam" id="PF17167"/>
    </source>
</evidence>
<dbReference type="InterPro" id="IPR008928">
    <property type="entry name" value="6-hairpin_glycosidase_sf"/>
</dbReference>
<dbReference type="OrthoDB" id="9769991at2"/>
<feature type="domain" description="Glycoside phosphorylase super sandwich" evidence="4">
    <location>
        <begin position="314"/>
        <end position="563"/>
    </location>
</feature>
<evidence type="ECO:0000259" key="6">
    <source>
        <dbReference type="Pfam" id="PF21958"/>
    </source>
</evidence>
<dbReference type="EMBL" id="QYZD01000033">
    <property type="protein sequence ID" value="RJG20613.1"/>
    <property type="molecule type" value="Genomic_DNA"/>
</dbReference>
<keyword evidence="2" id="KW-0808">Transferase</keyword>
<dbReference type="InterPro" id="IPR053831">
    <property type="entry name" value="SOGP_N"/>
</dbReference>
<dbReference type="InterPro" id="IPR048771">
    <property type="entry name" value="SOGP_2nd"/>
</dbReference>
<comment type="caution">
    <text evidence="7">The sequence shown here is derived from an EMBL/GenBank/DDBJ whole genome shotgun (WGS) entry which is preliminary data.</text>
</comment>
<evidence type="ECO:0000313" key="7">
    <source>
        <dbReference type="EMBL" id="RJG20613.1"/>
    </source>
</evidence>
<dbReference type="InterPro" id="IPR037018">
    <property type="entry name" value="GH65_N"/>
</dbReference>
<reference evidence="7 8" key="1">
    <citation type="submission" date="2018-09" db="EMBL/GenBank/DDBJ databases">
        <title>Paenibacillus SK2017-BO5.</title>
        <authorList>
            <person name="Piskunova J.V."/>
            <person name="Dubiley S.A."/>
            <person name="Severinov K.V."/>
        </authorList>
    </citation>
    <scope>NUCLEOTIDE SEQUENCE [LARGE SCALE GENOMIC DNA]</scope>
    <source>
        <strain evidence="7 8">BO5</strain>
    </source>
</reference>
<accession>A0A3A3GD04</accession>
<dbReference type="GO" id="GO:0005975">
    <property type="term" value="P:carbohydrate metabolic process"/>
    <property type="evidence" value="ECO:0007669"/>
    <property type="project" value="InterPro"/>
</dbReference>
<dbReference type="SUPFAM" id="SSF48208">
    <property type="entry name" value="Six-hairpin glycosidases"/>
    <property type="match status" value="1"/>
</dbReference>
<evidence type="ECO:0000256" key="2">
    <source>
        <dbReference type="ARBA" id="ARBA00022679"/>
    </source>
</evidence>
<gene>
    <name evidence="7" type="ORF">DQX05_24515</name>
</gene>
<dbReference type="InterPro" id="IPR048773">
    <property type="entry name" value="SOGP_C"/>
</dbReference>
<organism evidence="7 8">
    <name type="scientific">Paenibacillus thiaminolyticus</name>
    <name type="common">Bacillus thiaminolyticus</name>
    <dbReference type="NCBI Taxonomy" id="49283"/>
    <lineage>
        <taxon>Bacteria</taxon>
        <taxon>Bacillati</taxon>
        <taxon>Bacillota</taxon>
        <taxon>Bacilli</taxon>
        <taxon>Bacillales</taxon>
        <taxon>Paenibacillaceae</taxon>
        <taxon>Paenibacillus</taxon>
    </lineage>
</organism>
<dbReference type="InterPro" id="IPR033432">
    <property type="entry name" value="GH94_catalytic"/>
</dbReference>
<dbReference type="Pfam" id="PF17167">
    <property type="entry name" value="Glyco_hydro_94"/>
    <property type="match status" value="1"/>
</dbReference>
<name>A0A3A3GD04_PANTH</name>
<dbReference type="AlphaFoldDB" id="A0A3A3GD04"/>
<dbReference type="PANTHER" id="PTHR37469:SF2">
    <property type="entry name" value="CELLOBIONIC ACID PHOSPHORYLASE"/>
    <property type="match status" value="1"/>
</dbReference>
<sequence length="1123" mass="126392">MTTIETSKTSKLDVLAGDLRFTFWESGDLYQAVSGRTGGQTMINQLLASPLDGSLNNLYLRIHGESGIRFYQLLGVHSGSTVRAGEGRLVWEGAAEGVAYRVTFAPMKQGVWFWDVEARGDGVKIDVIYGQDIGVADAGAVRSNEAYLSQYIDHAVFEDEAKGYVVCSRQNQPQGGVFPYVQQGTLTGAAGFSTDGFQFFGRSYKETNIPAALSEAKLANEIYQYEFAYTALQSQLVALSGEARFVFYGLFKPDHAAAVTELEYADEVQAAWEAYLSADGAEPLRELPPVRLKQEIGEPLRTLSMKEEEVKARFPRIHQEERDGQGQLLAFFTDTYEHVVLKEKELLVERPHGHILMSGRSVKLGADVLTTTSYMYGLFNSHVVVGNTNFNKMMSNARNPLNVPKTAGQRIYVEREGKYRLLAMPSLFEIGFNYVRWYYKTEDDMLIITNVTAADAPEVRLHVRAESGKSYRYLVTNQVTMHVNEYELPVQMSNDHGKLIFSAAPASLSAGVYPKLQYRLWVEGADAAVGDETALADGICSGDASLVTLQLDASPEWTLTMQGQLDGEESARSSRSMEEEIADYREFFGETMNGFRLSRGGESAEDLFKVNALAWWYTHNMLVHYAVPHGLEQYGGAAWGTRDVCQGPVEYFMATQKYEQVRDILKMVYSHQYEDGGNWPQWFMFDKYFAIQQEESHGDIIVWPLKVLGDYLTATRDYSILEEKVPYTIKHRFDFTERMATIREHATKEIDYIRTHFLHDTHLSSYGDGDWDDTLQPANAQLKKYMVSSWTVALTYQALNQLSRALFPADQALAAELREMASGIARDYNRYMLDTKIIPGFLYIEEPEHVKRMLHPTDTDTGIQFRLLPMTRSIIAELVDREQAEANYRLIKDKLFFPDGVRLMNRPAQYAGGVSTHFKRAEQAANFGREVGLQYVHAHIRYVEAMAKLGHADDVWNGLEMVNPVGIYEVVPNAELRQSNAYFSSSDGKFNTRYEAQAHIDALRGGQVPVKGGWRIYSSGPGIYMNQLISHALGIRQDGGDLVIDPVLPAGLDGMQFDFRFAGAKVTFIYRITDGAVSRVVMNGKPLHGERVSNPYRQGGLRVAKAVLEREMKPDRNVVEIFM</sequence>
<dbReference type="PANTHER" id="PTHR37469">
    <property type="entry name" value="CELLOBIONIC ACID PHOSPHORYLASE-RELATED"/>
    <property type="match status" value="1"/>
</dbReference>
<dbReference type="Proteomes" id="UP000266177">
    <property type="component" value="Unassembled WGS sequence"/>
</dbReference>
<feature type="domain" description="SOGP N-terminal" evidence="6">
    <location>
        <begin position="22"/>
        <end position="249"/>
    </location>
</feature>
<dbReference type="Pfam" id="PF21958">
    <property type="entry name" value="SOGP_N"/>
    <property type="match status" value="1"/>
</dbReference>
<dbReference type="InterPro" id="IPR052047">
    <property type="entry name" value="GH94_Enzymes"/>
</dbReference>
<dbReference type="Pfam" id="PF21270">
    <property type="entry name" value="SOGP_4th"/>
    <property type="match status" value="1"/>
</dbReference>
<evidence type="ECO:0000256" key="1">
    <source>
        <dbReference type="ARBA" id="ARBA00022676"/>
    </source>
</evidence>
<evidence type="ECO:0000259" key="5">
    <source>
        <dbReference type="Pfam" id="PF21270"/>
    </source>
</evidence>
<protein>
    <submittedName>
        <fullName evidence="7">Cellobiose phosphorylase</fullName>
    </submittedName>
</protein>
<dbReference type="Gene3D" id="2.60.420.10">
    <property type="entry name" value="Maltose phosphorylase, domain 3"/>
    <property type="match status" value="1"/>
</dbReference>
<feature type="domain" description="Glycoside phosphorylase C-terminal" evidence="5">
    <location>
        <begin position="1034"/>
        <end position="1117"/>
    </location>
</feature>
<dbReference type="Pfam" id="PF21250">
    <property type="entry name" value="SOGP_2nd"/>
    <property type="match status" value="1"/>
</dbReference>
<evidence type="ECO:0000313" key="8">
    <source>
        <dbReference type="Proteomes" id="UP000266177"/>
    </source>
</evidence>
<dbReference type="Gene3D" id="1.50.10.10">
    <property type="match status" value="1"/>
</dbReference>
<feature type="domain" description="Glycosyl hydrolase 94 catalytic" evidence="3">
    <location>
        <begin position="659"/>
        <end position="970"/>
    </location>
</feature>